<dbReference type="PROSITE" id="PS51375">
    <property type="entry name" value="PPR"/>
    <property type="match status" value="6"/>
</dbReference>
<dbReference type="Pfam" id="PF14432">
    <property type="entry name" value="DYW_deaminase"/>
    <property type="match status" value="1"/>
</dbReference>
<comment type="caution">
    <text evidence="5">The sequence shown here is derived from an EMBL/GenBank/DDBJ whole genome shotgun (WGS) entry which is preliminary data.</text>
</comment>
<proteinExistence type="inferred from homology"/>
<accession>A0A178WG80</accession>
<evidence type="ECO:0000313" key="6">
    <source>
        <dbReference type="Proteomes" id="UP000078284"/>
    </source>
</evidence>
<feature type="repeat" description="PPR" evidence="3">
    <location>
        <begin position="396"/>
        <end position="430"/>
    </location>
</feature>
<dbReference type="Pfam" id="PF12854">
    <property type="entry name" value="PPR_1"/>
    <property type="match status" value="2"/>
</dbReference>
<dbReference type="InterPro" id="IPR002885">
    <property type="entry name" value="PPR_rpt"/>
</dbReference>
<dbReference type="GO" id="GO:0009451">
    <property type="term" value="P:RNA modification"/>
    <property type="evidence" value="ECO:0007669"/>
    <property type="project" value="InterPro"/>
</dbReference>
<dbReference type="GO" id="GO:0008270">
    <property type="term" value="F:zinc ion binding"/>
    <property type="evidence" value="ECO:0007669"/>
    <property type="project" value="InterPro"/>
</dbReference>
<dbReference type="FunFam" id="1.25.40.10:FF:002421">
    <property type="entry name" value="Pentatricopeptide repeat-containing protein At1g09410, mitochondrial"/>
    <property type="match status" value="1"/>
</dbReference>
<dbReference type="InterPro" id="IPR046960">
    <property type="entry name" value="PPR_At4g14850-like_plant"/>
</dbReference>
<dbReference type="InterPro" id="IPR011990">
    <property type="entry name" value="TPR-like_helical_dom_sf"/>
</dbReference>
<dbReference type="OMA" id="ACRTHSQ"/>
<dbReference type="InterPro" id="IPR046848">
    <property type="entry name" value="E_motif"/>
</dbReference>
<dbReference type="PANTHER" id="PTHR47926:SF373">
    <property type="entry name" value="TETRATRICOPEPTIDE-LIKE HELICAL DOMAIN SUPERFAMILY, DYW DOMAIN-CONTAINING PROTEIN"/>
    <property type="match status" value="1"/>
</dbReference>
<dbReference type="RefSeq" id="NP_172412.1">
    <property type="nucleotide sequence ID" value="NM_100811.2"/>
</dbReference>
<dbReference type="PANTHER" id="PTHR47926">
    <property type="entry name" value="PENTATRICOPEPTIDE REPEAT-CONTAINING PROTEIN"/>
    <property type="match status" value="1"/>
</dbReference>
<comment type="similarity">
    <text evidence="1">Belongs to the PPR family. PCMP-H subfamily.</text>
</comment>
<dbReference type="Pfam" id="PF20431">
    <property type="entry name" value="E_motif"/>
    <property type="match status" value="1"/>
</dbReference>
<dbReference type="PhylomeDB" id="A0A178WG80"/>
<dbReference type="Proteomes" id="UP000078284">
    <property type="component" value="Chromosome 1"/>
</dbReference>
<dbReference type="GO" id="GO:0048731">
    <property type="term" value="P:system development"/>
    <property type="evidence" value="ECO:0007669"/>
    <property type="project" value="UniProtKB-ARBA"/>
</dbReference>
<dbReference type="NCBIfam" id="TIGR00756">
    <property type="entry name" value="PPR"/>
    <property type="match status" value="9"/>
</dbReference>
<dbReference type="FunFam" id="1.25.40.10:FF:000125">
    <property type="entry name" value="Pentatricopeptide repeat-containing protein"/>
    <property type="match status" value="1"/>
</dbReference>
<evidence type="ECO:0000256" key="2">
    <source>
        <dbReference type="ARBA" id="ARBA00022737"/>
    </source>
</evidence>
<feature type="repeat" description="PPR" evidence="3">
    <location>
        <begin position="233"/>
        <end position="267"/>
    </location>
</feature>
<protein>
    <recommendedName>
        <fullName evidence="4">DYW domain-containing protein</fullName>
    </recommendedName>
</protein>
<evidence type="ECO:0000256" key="3">
    <source>
        <dbReference type="PROSITE-ProRule" id="PRU00708"/>
    </source>
</evidence>
<dbReference type="SUPFAM" id="SSF48452">
    <property type="entry name" value="TPR-like"/>
    <property type="match status" value="1"/>
</dbReference>
<feature type="repeat" description="PPR" evidence="3">
    <location>
        <begin position="295"/>
        <end position="329"/>
    </location>
</feature>
<evidence type="ECO:0000256" key="1">
    <source>
        <dbReference type="ARBA" id="ARBA00006643"/>
    </source>
</evidence>
<feature type="repeat" description="PPR" evidence="3">
    <location>
        <begin position="78"/>
        <end position="112"/>
    </location>
</feature>
<dbReference type="InterPro" id="IPR032867">
    <property type="entry name" value="DYW_dom"/>
</dbReference>
<dbReference type="Pfam" id="PF13041">
    <property type="entry name" value="PPR_2"/>
    <property type="match status" value="1"/>
</dbReference>
<dbReference type="SMR" id="A0A178WG80"/>
<sequence>MKSQILLRRTYSTTIPPPTANVRITHLSRIGKIHEARKLFDSCDSKSISSWNSMVAGYFANLMPRDARKLFDEMPDRNIISWNGLVSGYMKNGEIDEARKVFDLMPERNVVSWTALVKGYVHNGKVDVAESLFWKMPEKNKVSWTVMLIGFLQDGRIDDACKLYEMIPDKDNIARTSMIHGLCKEGRVDEAREIFDEMSERSVITWTTMVTGYGQNNRVDDARKIFDVMPEKTEVSWTSMLMGYVQNGRIEDAEELFEVMPVKPVIACNAMISGLGQKGEIAKARRVFDSMKERNDASWQTVIKIHERNGFELEALDLFILMQKQGVRPTFPTLISILSVCASLASLHHGKQVHAQLVRCQFDVDVYVASVLMTMYIKCGELVKSKLIFDRFPSKDIIMWNSIISGYASHGLGEEALKVFCEMPLSGSTKPNEVTFVATLSACSYAGMVEEGLKIYESMESVFGVKPITAHYACMVDMLGRAGRFNEAMEMIDSMTVEPDAAVWGSLLGACRTHSQLDVAEFCAKKLIEIEPENSGTYILLSNMYASQGRWADVAELRKLMKTRLVRKSPGCSWTEVENKVHAFTRGGINSHPEQESILKILDELDGLLREAGYNPDCSYALHDVDEEEKVNSLKYHSERLAVAYALLKLSEGIPIRVMKNLRVCSDCHTAIKIISKVKEREIILRDANRFHHFRNGECSCKDYW</sequence>
<reference evidence="6" key="1">
    <citation type="journal article" date="2016" name="Proc. Natl. Acad. Sci. U.S.A.">
        <title>Chromosome-level assembly of Arabidopsis thaliana Ler reveals the extent of translocation and inversion polymorphisms.</title>
        <authorList>
            <person name="Zapata L."/>
            <person name="Ding J."/>
            <person name="Willing E.M."/>
            <person name="Hartwig B."/>
            <person name="Bezdan D."/>
            <person name="Jiao W.B."/>
            <person name="Patel V."/>
            <person name="Velikkakam James G."/>
            <person name="Koornneef M."/>
            <person name="Ossowski S."/>
            <person name="Schneeberger K."/>
        </authorList>
    </citation>
    <scope>NUCLEOTIDE SEQUENCE [LARGE SCALE GENOMIC DNA]</scope>
    <source>
        <strain evidence="6">cv. Landsberg erecta</strain>
    </source>
</reference>
<dbReference type="Pfam" id="PF01535">
    <property type="entry name" value="PPR"/>
    <property type="match status" value="8"/>
</dbReference>
<keyword evidence="2" id="KW-0677">Repeat</keyword>
<dbReference type="GO" id="GO:0003723">
    <property type="term" value="F:RNA binding"/>
    <property type="evidence" value="ECO:0007669"/>
    <property type="project" value="InterPro"/>
</dbReference>
<dbReference type="FunFam" id="1.25.40.10:FF:002424">
    <property type="entry name" value="Pentatricopeptide repeat-containing protein At1g09410, mitochondrial"/>
    <property type="match status" value="1"/>
</dbReference>
<feature type="repeat" description="PPR" evidence="3">
    <location>
        <begin position="171"/>
        <end position="205"/>
    </location>
</feature>
<evidence type="ECO:0000259" key="4">
    <source>
        <dbReference type="Pfam" id="PF14432"/>
    </source>
</evidence>
<evidence type="ECO:0000313" key="5">
    <source>
        <dbReference type="EMBL" id="OAP17357.1"/>
    </source>
</evidence>
<dbReference type="KEGG" id="ath:AT1G09410"/>
<name>A0A178WG80_ARATH</name>
<dbReference type="EMBL" id="LUHQ01000001">
    <property type="protein sequence ID" value="OAP17357.1"/>
    <property type="molecule type" value="Genomic_DNA"/>
</dbReference>
<feature type="repeat" description="PPR" evidence="3">
    <location>
        <begin position="47"/>
        <end position="77"/>
    </location>
</feature>
<dbReference type="FunFam" id="1.25.40.10:FF:000366">
    <property type="entry name" value="Pentatricopeptide (PPR) repeat-containing protein"/>
    <property type="match status" value="1"/>
</dbReference>
<organism evidence="5 6">
    <name type="scientific">Arabidopsis thaliana</name>
    <name type="common">Mouse-ear cress</name>
    <dbReference type="NCBI Taxonomy" id="3702"/>
    <lineage>
        <taxon>Eukaryota</taxon>
        <taxon>Viridiplantae</taxon>
        <taxon>Streptophyta</taxon>
        <taxon>Embryophyta</taxon>
        <taxon>Tracheophyta</taxon>
        <taxon>Spermatophyta</taxon>
        <taxon>Magnoliopsida</taxon>
        <taxon>eudicotyledons</taxon>
        <taxon>Gunneridae</taxon>
        <taxon>Pentapetalae</taxon>
        <taxon>rosids</taxon>
        <taxon>malvids</taxon>
        <taxon>Brassicales</taxon>
        <taxon>Brassicaceae</taxon>
        <taxon>Camelineae</taxon>
        <taxon>Arabidopsis</taxon>
    </lineage>
</organism>
<feature type="domain" description="DYW" evidence="4">
    <location>
        <begin position="613"/>
        <end position="705"/>
    </location>
</feature>
<gene>
    <name evidence="5" type="ordered locus">AXX17_At1g09320</name>
</gene>
<dbReference type="ExpressionAtlas" id="A0A178WG80">
    <property type="expression patterns" value="baseline and differential"/>
</dbReference>
<dbReference type="Gene3D" id="1.25.40.10">
    <property type="entry name" value="Tetratricopeptide repeat domain"/>
    <property type="match status" value="5"/>
</dbReference>
<dbReference type="AlphaFoldDB" id="A0A178WG80"/>